<organism evidence="5">
    <name type="scientific">freshwater metagenome</name>
    <dbReference type="NCBI Taxonomy" id="449393"/>
    <lineage>
        <taxon>unclassified sequences</taxon>
        <taxon>metagenomes</taxon>
        <taxon>ecological metagenomes</taxon>
    </lineage>
</organism>
<evidence type="ECO:0000259" key="3">
    <source>
        <dbReference type="Pfam" id="PF00296"/>
    </source>
</evidence>
<accession>A0A6J7GHC8</accession>
<dbReference type="GO" id="GO:0005829">
    <property type="term" value="C:cytosol"/>
    <property type="evidence" value="ECO:0007669"/>
    <property type="project" value="TreeGrafter"/>
</dbReference>
<keyword evidence="2" id="KW-0503">Monooxygenase</keyword>
<dbReference type="Gene3D" id="3.20.20.30">
    <property type="entry name" value="Luciferase-like domain"/>
    <property type="match status" value="1"/>
</dbReference>
<dbReference type="PANTHER" id="PTHR30137:SF8">
    <property type="entry name" value="BLR5498 PROTEIN"/>
    <property type="match status" value="1"/>
</dbReference>
<evidence type="ECO:0000256" key="2">
    <source>
        <dbReference type="ARBA" id="ARBA00023033"/>
    </source>
</evidence>
<dbReference type="EMBL" id="CAEZYR010000231">
    <property type="protein sequence ID" value="CAB4776136.1"/>
    <property type="molecule type" value="Genomic_DNA"/>
</dbReference>
<gene>
    <name evidence="4" type="ORF">UFOPK2754_03380</name>
    <name evidence="5" type="ORF">UFOPK3543_01002</name>
</gene>
<dbReference type="GO" id="GO:0016705">
    <property type="term" value="F:oxidoreductase activity, acting on paired donors, with incorporation or reduction of molecular oxygen"/>
    <property type="evidence" value="ECO:0007669"/>
    <property type="project" value="InterPro"/>
</dbReference>
<feature type="domain" description="Luciferase-like" evidence="3">
    <location>
        <begin position="1"/>
        <end position="326"/>
    </location>
</feature>
<dbReference type="GO" id="GO:0004497">
    <property type="term" value="F:monooxygenase activity"/>
    <property type="evidence" value="ECO:0007669"/>
    <property type="project" value="UniProtKB-KW"/>
</dbReference>
<reference evidence="5" key="1">
    <citation type="submission" date="2020-05" db="EMBL/GenBank/DDBJ databases">
        <authorList>
            <person name="Chiriac C."/>
            <person name="Salcher M."/>
            <person name="Ghai R."/>
            <person name="Kavagutti S V."/>
        </authorList>
    </citation>
    <scope>NUCLEOTIDE SEQUENCE</scope>
</reference>
<dbReference type="Pfam" id="PF00296">
    <property type="entry name" value="Bac_luciferase"/>
    <property type="match status" value="1"/>
</dbReference>
<dbReference type="InterPro" id="IPR036661">
    <property type="entry name" value="Luciferase-like_sf"/>
</dbReference>
<sequence length="361" mass="39756">MKFGIFFEMSTPRPFTSAVESAVFHNALEQARLADELGFDWVWAVEHHFLEEYSHCSAPEVVLAAVAAQTERIRIGHGAVVCVPEMNHPIRVAERCATLDILSRGRLEVGTARSSTWTELGGFSVDPDETKKTWDEFVHVLPKLWADGHASHQGHSFSMPERNVLPKPVQKPHPPLWVTVTSPGTELDAAERGLGCLGVAAAGYAEQERRTKDYFRRIESCNPVSSVVTKEVTTLNFLYCHEDPVTAAKVGMGMVGTFGLANSHLLWTREAYPTRAYQSLGNLAPKPDRTKTGGPGDAYGIPEGICVGDPDIIVAALKRWESLGLTGINFLLNGLEVVPQDQVLASMRLFAREVMPHFKAR</sequence>
<proteinExistence type="predicted"/>
<dbReference type="InterPro" id="IPR011251">
    <property type="entry name" value="Luciferase-like_dom"/>
</dbReference>
<protein>
    <submittedName>
        <fullName evidence="5">Unannotated protein</fullName>
    </submittedName>
</protein>
<evidence type="ECO:0000313" key="4">
    <source>
        <dbReference type="EMBL" id="CAB4776136.1"/>
    </source>
</evidence>
<name>A0A6J7GHC8_9ZZZZ</name>
<dbReference type="EMBL" id="CAFBMH010000026">
    <property type="protein sequence ID" value="CAB4903503.1"/>
    <property type="molecule type" value="Genomic_DNA"/>
</dbReference>
<dbReference type="SUPFAM" id="SSF51679">
    <property type="entry name" value="Bacterial luciferase-like"/>
    <property type="match status" value="1"/>
</dbReference>
<evidence type="ECO:0000313" key="5">
    <source>
        <dbReference type="EMBL" id="CAB4903503.1"/>
    </source>
</evidence>
<dbReference type="InterPro" id="IPR050766">
    <property type="entry name" value="Bact_Lucif_Oxidored"/>
</dbReference>
<evidence type="ECO:0000256" key="1">
    <source>
        <dbReference type="ARBA" id="ARBA00023002"/>
    </source>
</evidence>
<keyword evidence="1" id="KW-0560">Oxidoreductase</keyword>
<dbReference type="PANTHER" id="PTHR30137">
    <property type="entry name" value="LUCIFERASE-LIKE MONOOXYGENASE"/>
    <property type="match status" value="1"/>
</dbReference>
<dbReference type="AlphaFoldDB" id="A0A6J7GHC8"/>